<keyword evidence="2" id="KW-0812">Transmembrane</keyword>
<organism evidence="3 4">
    <name type="scientific">Oculimacula yallundae</name>
    <dbReference type="NCBI Taxonomy" id="86028"/>
    <lineage>
        <taxon>Eukaryota</taxon>
        <taxon>Fungi</taxon>
        <taxon>Dikarya</taxon>
        <taxon>Ascomycota</taxon>
        <taxon>Pezizomycotina</taxon>
        <taxon>Leotiomycetes</taxon>
        <taxon>Helotiales</taxon>
        <taxon>Ploettnerulaceae</taxon>
        <taxon>Oculimacula</taxon>
    </lineage>
</organism>
<evidence type="ECO:0000256" key="2">
    <source>
        <dbReference type="SAM" id="Phobius"/>
    </source>
</evidence>
<dbReference type="SUPFAM" id="SSF52058">
    <property type="entry name" value="L domain-like"/>
    <property type="match status" value="1"/>
</dbReference>
<feature type="transmembrane region" description="Helical" evidence="2">
    <location>
        <begin position="118"/>
        <end position="139"/>
    </location>
</feature>
<dbReference type="EMBL" id="JAZHXI010000015">
    <property type="protein sequence ID" value="KAL2063750.1"/>
    <property type="molecule type" value="Genomic_DNA"/>
</dbReference>
<protein>
    <submittedName>
        <fullName evidence="3">Uncharacterized protein</fullName>
    </submittedName>
</protein>
<feature type="region of interest" description="Disordered" evidence="1">
    <location>
        <begin position="161"/>
        <end position="191"/>
    </location>
</feature>
<evidence type="ECO:0000313" key="3">
    <source>
        <dbReference type="EMBL" id="KAL2063750.1"/>
    </source>
</evidence>
<evidence type="ECO:0000313" key="4">
    <source>
        <dbReference type="Proteomes" id="UP001595075"/>
    </source>
</evidence>
<keyword evidence="4" id="KW-1185">Reference proteome</keyword>
<gene>
    <name evidence="3" type="ORF">VTL71DRAFT_5555</name>
</gene>
<keyword evidence="2" id="KW-1133">Transmembrane helix</keyword>
<comment type="caution">
    <text evidence="3">The sequence shown here is derived from an EMBL/GenBank/DDBJ whole genome shotgun (WGS) entry which is preliminary data.</text>
</comment>
<proteinExistence type="predicted"/>
<keyword evidence="2" id="KW-0472">Membrane</keyword>
<dbReference type="Proteomes" id="UP001595075">
    <property type="component" value="Unassembled WGS sequence"/>
</dbReference>
<sequence length="191" mass="20796">MDAELSITGYLVLSSLVFPVLKSINSTLEIRNNPLLNTIVLPEIQMITNTTSLEGTFSRIDMPKLKQASLGFQVNSTNTSFDCSEFDRFRSLGFIKGNYKSTNPPDKQSTSLSGGAKAGIGIVATVLAIIFALCTWWFCFKKESSSKNQEDVDPIDAIAELPQGGHHETTEVPGISKPGELHAHSVGENFQ</sequence>
<name>A0ABR4C1G1_9HELO</name>
<evidence type="ECO:0000256" key="1">
    <source>
        <dbReference type="SAM" id="MobiDB-lite"/>
    </source>
</evidence>
<accession>A0ABR4C1G1</accession>
<reference evidence="3 4" key="1">
    <citation type="journal article" date="2024" name="Commun. Biol.">
        <title>Comparative genomic analysis of thermophilic fungi reveals convergent evolutionary adaptations and gene losses.</title>
        <authorList>
            <person name="Steindorff A.S."/>
            <person name="Aguilar-Pontes M.V."/>
            <person name="Robinson A.J."/>
            <person name="Andreopoulos B."/>
            <person name="LaButti K."/>
            <person name="Kuo A."/>
            <person name="Mondo S."/>
            <person name="Riley R."/>
            <person name="Otillar R."/>
            <person name="Haridas S."/>
            <person name="Lipzen A."/>
            <person name="Grimwood J."/>
            <person name="Schmutz J."/>
            <person name="Clum A."/>
            <person name="Reid I.D."/>
            <person name="Moisan M.C."/>
            <person name="Butler G."/>
            <person name="Nguyen T.T.M."/>
            <person name="Dewar K."/>
            <person name="Conant G."/>
            <person name="Drula E."/>
            <person name="Henrissat B."/>
            <person name="Hansel C."/>
            <person name="Singer S."/>
            <person name="Hutchinson M.I."/>
            <person name="de Vries R.P."/>
            <person name="Natvig D.O."/>
            <person name="Powell A.J."/>
            <person name="Tsang A."/>
            <person name="Grigoriev I.V."/>
        </authorList>
    </citation>
    <scope>NUCLEOTIDE SEQUENCE [LARGE SCALE GENOMIC DNA]</scope>
    <source>
        <strain evidence="3 4">CBS 494.80</strain>
    </source>
</reference>